<reference evidence="2 3" key="1">
    <citation type="submission" date="2018-10" db="EMBL/GenBank/DDBJ databases">
        <authorList>
            <person name="Li J."/>
        </authorList>
    </citation>
    <scope>NUCLEOTIDE SEQUENCE [LARGE SCALE GENOMIC DNA]</scope>
    <source>
        <strain evidence="2 3">ZD1-4</strain>
    </source>
</reference>
<protein>
    <submittedName>
        <fullName evidence="2">Uncharacterized protein</fullName>
    </submittedName>
</protein>
<evidence type="ECO:0000313" key="3">
    <source>
        <dbReference type="Proteomes" id="UP000282460"/>
    </source>
</evidence>
<keyword evidence="1" id="KW-0812">Transmembrane</keyword>
<proteinExistence type="predicted"/>
<keyword evidence="3" id="KW-1185">Reference proteome</keyword>
<feature type="transmembrane region" description="Helical" evidence="1">
    <location>
        <begin position="12"/>
        <end position="32"/>
    </location>
</feature>
<comment type="caution">
    <text evidence="2">The sequence shown here is derived from an EMBL/GenBank/DDBJ whole genome shotgun (WGS) entry which is preliminary data.</text>
</comment>
<sequence length="65" mass="7056">MPLGMDIAWTAYTALAIVLIVAIAVVVIRLLLAATRALNAYADDRKLRTAIALDEIDAMDDARSR</sequence>
<accession>A0A3L7J6R4</accession>
<dbReference type="Proteomes" id="UP000282460">
    <property type="component" value="Unassembled WGS sequence"/>
</dbReference>
<keyword evidence="1" id="KW-1133">Transmembrane helix</keyword>
<name>A0A3L7J6R4_9MICO</name>
<gene>
    <name evidence="2" type="ORF">D9V28_05915</name>
</gene>
<dbReference type="AlphaFoldDB" id="A0A3L7J6R4"/>
<organism evidence="2 3">
    <name type="scientific">Mycetocola zhadangensis</name>
    <dbReference type="NCBI Taxonomy" id="1164595"/>
    <lineage>
        <taxon>Bacteria</taxon>
        <taxon>Bacillati</taxon>
        <taxon>Actinomycetota</taxon>
        <taxon>Actinomycetes</taxon>
        <taxon>Micrococcales</taxon>
        <taxon>Microbacteriaceae</taxon>
        <taxon>Mycetocola</taxon>
    </lineage>
</organism>
<dbReference type="EMBL" id="RCWJ01000001">
    <property type="protein sequence ID" value="RLQ86353.1"/>
    <property type="molecule type" value="Genomic_DNA"/>
</dbReference>
<keyword evidence="1" id="KW-0472">Membrane</keyword>
<evidence type="ECO:0000256" key="1">
    <source>
        <dbReference type="SAM" id="Phobius"/>
    </source>
</evidence>
<evidence type="ECO:0000313" key="2">
    <source>
        <dbReference type="EMBL" id="RLQ86353.1"/>
    </source>
</evidence>
<dbReference type="RefSeq" id="WP_121658714.1">
    <property type="nucleotide sequence ID" value="NZ_BMEK01000001.1"/>
</dbReference>